<dbReference type="EMBL" id="FPJO01000021">
    <property type="protein sequence ID" value="SFY37282.1"/>
    <property type="molecule type" value="Genomic_DNA"/>
</dbReference>
<evidence type="ECO:0000313" key="1">
    <source>
        <dbReference type="EMBL" id="SFY37282.1"/>
    </source>
</evidence>
<accession>A0A1K2EQ61</accession>
<protein>
    <submittedName>
        <fullName evidence="1">Uncharacterized protein</fullName>
    </submittedName>
</protein>
<dbReference type="STRING" id="1893.SAMN02787144_102122"/>
<proteinExistence type="predicted"/>
<dbReference type="Proteomes" id="UP000181909">
    <property type="component" value="Unassembled WGS sequence"/>
</dbReference>
<reference evidence="1 2" key="1">
    <citation type="submission" date="2016-11" db="EMBL/GenBank/DDBJ databases">
        <authorList>
            <person name="Jaros S."/>
            <person name="Januszkiewicz K."/>
            <person name="Wedrychowicz H."/>
        </authorList>
    </citation>
    <scope>NUCLEOTIDE SEQUENCE [LARGE SCALE GENOMIC DNA]</scope>
    <source>
        <strain evidence="1 2">OK807</strain>
    </source>
</reference>
<sequence>MHPGKRKRKNASAMKLVGKLVAVFRRAAGLTQTPAEVRTAFRIASPPG</sequence>
<organism evidence="1 2">
    <name type="scientific">Streptomyces atratus</name>
    <dbReference type="NCBI Taxonomy" id="1893"/>
    <lineage>
        <taxon>Bacteria</taxon>
        <taxon>Bacillati</taxon>
        <taxon>Actinomycetota</taxon>
        <taxon>Actinomycetes</taxon>
        <taxon>Kitasatosporales</taxon>
        <taxon>Streptomycetaceae</taxon>
        <taxon>Streptomyces</taxon>
    </lineage>
</organism>
<name>A0A1K2EQ61_STRAR</name>
<gene>
    <name evidence="1" type="ORF">SAMN02787144_102122</name>
</gene>
<evidence type="ECO:0000313" key="2">
    <source>
        <dbReference type="Proteomes" id="UP000181909"/>
    </source>
</evidence>
<dbReference type="AlphaFoldDB" id="A0A1K2EQ61"/>